<dbReference type="Proteomes" id="UP000267027">
    <property type="component" value="Unassembled WGS sequence"/>
</dbReference>
<sequence length="425" mass="49179">MTDIILQFCKVVDHIASLVILEESEQRIIRGNQTMLKPRRPCTVCGKWTTTLYMHMIYSHDWTDKQVNELKKTIRNERRKTIRKEFLEQNSTEVNIFFAGICEEIMTSLMDLWEMVTDLPHMRDLELTLKKAKPPKRQLLHTSSASLCTHLARFQGSSEQRIARFSPSKIAKDKEFIWFLEGGRPVNTRQLPPRPLYMPALPDQLSESAKGSVICPVPRCTGRFTNHDSLCYHCMLEHAELGAAGTPQNFAIRQYRFDTIEEYKTNEYSDGSIDVTCCFGHIFHDLDPTALRLNERQCDVLRKLLEQHVAISDICAQMKSEYPPINRLHYTTTNDIRNLALRLGLPIRVKEKKALRNSLNYNAKECAEKVQEVKDSTVISDHSDDCLSLHSDSQDEYKLEFDGRSDEEPLEYDPSDDQVWFETIS</sequence>
<gene>
    <name evidence="1" type="ORF">ACOC_LOCUS10849</name>
</gene>
<dbReference type="PANTHER" id="PTHR33936:SF24">
    <property type="entry name" value="C2H2-TYPE DOMAIN-CONTAINING PROTEIN"/>
    <property type="match status" value="1"/>
</dbReference>
<accession>A0A158PL26</accession>
<dbReference type="AlphaFoldDB" id="A0A158PL26"/>
<proteinExistence type="predicted"/>
<name>A0A158PL26_ANGCS</name>
<organism evidence="3">
    <name type="scientific">Angiostrongylus costaricensis</name>
    <name type="common">Nematode worm</name>
    <dbReference type="NCBI Taxonomy" id="334426"/>
    <lineage>
        <taxon>Eukaryota</taxon>
        <taxon>Metazoa</taxon>
        <taxon>Ecdysozoa</taxon>
        <taxon>Nematoda</taxon>
        <taxon>Chromadorea</taxon>
        <taxon>Rhabditida</taxon>
        <taxon>Rhabditina</taxon>
        <taxon>Rhabditomorpha</taxon>
        <taxon>Strongyloidea</taxon>
        <taxon>Metastrongylidae</taxon>
        <taxon>Angiostrongylus</taxon>
    </lineage>
</organism>
<evidence type="ECO:0000313" key="2">
    <source>
        <dbReference type="Proteomes" id="UP000267027"/>
    </source>
</evidence>
<protein>
    <submittedName>
        <fullName evidence="3">C2H2-type domain-containing protein</fullName>
    </submittedName>
</protein>
<dbReference type="STRING" id="334426.A0A158PL26"/>
<evidence type="ECO:0000313" key="3">
    <source>
        <dbReference type="WBParaSite" id="ACOC_0001084801-mRNA-1"/>
    </source>
</evidence>
<dbReference type="WBParaSite" id="ACOC_0001084801-mRNA-1">
    <property type="protein sequence ID" value="ACOC_0001084801-mRNA-1"/>
    <property type="gene ID" value="ACOC_0001084801"/>
</dbReference>
<reference evidence="3" key="1">
    <citation type="submission" date="2016-04" db="UniProtKB">
        <authorList>
            <consortium name="WormBaseParasite"/>
        </authorList>
    </citation>
    <scope>IDENTIFICATION</scope>
</reference>
<dbReference type="OrthoDB" id="5855354at2759"/>
<keyword evidence="2" id="KW-1185">Reference proteome</keyword>
<dbReference type="InterPro" id="IPR052797">
    <property type="entry name" value="RegFact_GeneExpr_CellDeath"/>
</dbReference>
<reference evidence="1 2" key="2">
    <citation type="submission" date="2018-11" db="EMBL/GenBank/DDBJ databases">
        <authorList>
            <consortium name="Pathogen Informatics"/>
        </authorList>
    </citation>
    <scope>NUCLEOTIDE SEQUENCE [LARGE SCALE GENOMIC DNA]</scope>
    <source>
        <strain evidence="1 2">Costa Rica</strain>
    </source>
</reference>
<evidence type="ECO:0000313" key="1">
    <source>
        <dbReference type="EMBL" id="VDM62434.1"/>
    </source>
</evidence>
<dbReference type="PANTHER" id="PTHR33936">
    <property type="entry name" value="PROTEIN CBG17840"/>
    <property type="match status" value="1"/>
</dbReference>
<dbReference type="EMBL" id="UYYA01004558">
    <property type="protein sequence ID" value="VDM62434.1"/>
    <property type="molecule type" value="Genomic_DNA"/>
</dbReference>